<dbReference type="EMBL" id="MVBO01000022">
    <property type="protein sequence ID" value="OZJ05087.1"/>
    <property type="molecule type" value="Genomic_DNA"/>
</dbReference>
<keyword evidence="8" id="KW-0949">S-adenosyl-L-methionine</keyword>
<name>A0A261Y389_9FUNG</name>
<dbReference type="PANTHER" id="PTHR45197:SF1">
    <property type="entry name" value="SPHINGOLIPID C9-METHYLTRANSFERASE A-RELATED"/>
    <property type="match status" value="1"/>
</dbReference>
<evidence type="ECO:0000256" key="2">
    <source>
        <dbReference type="ARBA" id="ARBA00004760"/>
    </source>
</evidence>
<keyword evidence="9 15" id="KW-0812">Transmembrane</keyword>
<evidence type="ECO:0000256" key="11">
    <source>
        <dbReference type="ARBA" id="ARBA00022989"/>
    </source>
</evidence>
<comment type="pathway">
    <text evidence="2">Lipid metabolism; sphingolipid metabolism.</text>
</comment>
<keyword evidence="17" id="KW-1185">Reference proteome</keyword>
<feature type="transmembrane region" description="Helical" evidence="15">
    <location>
        <begin position="58"/>
        <end position="79"/>
    </location>
</feature>
<keyword evidence="6" id="KW-0489">Methyltransferase</keyword>
<keyword evidence="7" id="KW-0808">Transferase</keyword>
<evidence type="ECO:0000256" key="14">
    <source>
        <dbReference type="ARBA" id="ARBA00039020"/>
    </source>
</evidence>
<evidence type="ECO:0000256" key="7">
    <source>
        <dbReference type="ARBA" id="ARBA00022679"/>
    </source>
</evidence>
<comment type="pathway">
    <text evidence="3">Sphingolipid metabolism.</text>
</comment>
<evidence type="ECO:0000256" key="3">
    <source>
        <dbReference type="ARBA" id="ARBA00004991"/>
    </source>
</evidence>
<dbReference type="Gene3D" id="3.40.50.150">
    <property type="entry name" value="Vaccinia Virus protein VP39"/>
    <property type="match status" value="1"/>
</dbReference>
<proteinExistence type="inferred from homology"/>
<dbReference type="Pfam" id="PF02353">
    <property type="entry name" value="CMAS"/>
    <property type="match status" value="1"/>
</dbReference>
<dbReference type="EC" id="2.1.1.317" evidence="14"/>
<dbReference type="SUPFAM" id="SSF53335">
    <property type="entry name" value="S-adenosyl-L-methionine-dependent methyltransferases"/>
    <property type="match status" value="1"/>
</dbReference>
<evidence type="ECO:0000256" key="8">
    <source>
        <dbReference type="ARBA" id="ARBA00022691"/>
    </source>
</evidence>
<dbReference type="Proteomes" id="UP000242875">
    <property type="component" value="Unassembled WGS sequence"/>
</dbReference>
<dbReference type="GO" id="GO:0032259">
    <property type="term" value="P:methylation"/>
    <property type="evidence" value="ECO:0007669"/>
    <property type="project" value="UniProtKB-KW"/>
</dbReference>
<accession>A0A261Y389</accession>
<evidence type="ECO:0000256" key="6">
    <source>
        <dbReference type="ARBA" id="ARBA00022603"/>
    </source>
</evidence>
<evidence type="ECO:0000256" key="4">
    <source>
        <dbReference type="ARBA" id="ARBA00010815"/>
    </source>
</evidence>
<dbReference type="GO" id="GO:0006665">
    <property type="term" value="P:sphingolipid metabolic process"/>
    <property type="evidence" value="ECO:0007669"/>
    <property type="project" value="UniProtKB-KW"/>
</dbReference>
<dbReference type="OrthoDB" id="412182at2759"/>
<dbReference type="GO" id="GO:0016020">
    <property type="term" value="C:membrane"/>
    <property type="evidence" value="ECO:0007669"/>
    <property type="project" value="UniProtKB-SubCell"/>
</dbReference>
<protein>
    <recommendedName>
        <fullName evidence="14">sphingolipid C(9)-methyltransferase</fullName>
        <ecNumber evidence="14">2.1.1.317</ecNumber>
    </recommendedName>
</protein>
<keyword evidence="11 15" id="KW-1133">Transmembrane helix</keyword>
<evidence type="ECO:0000256" key="10">
    <source>
        <dbReference type="ARBA" id="ARBA00022919"/>
    </source>
</evidence>
<evidence type="ECO:0000256" key="5">
    <source>
        <dbReference type="ARBA" id="ARBA00022516"/>
    </source>
</evidence>
<evidence type="ECO:0000313" key="17">
    <source>
        <dbReference type="Proteomes" id="UP000242875"/>
    </source>
</evidence>
<evidence type="ECO:0000256" key="1">
    <source>
        <dbReference type="ARBA" id="ARBA00004141"/>
    </source>
</evidence>
<keyword evidence="12" id="KW-0443">Lipid metabolism</keyword>
<keyword evidence="5" id="KW-0444">Lipid biosynthesis</keyword>
<organism evidence="16 17">
    <name type="scientific">Bifiguratus adelaidae</name>
    <dbReference type="NCBI Taxonomy" id="1938954"/>
    <lineage>
        <taxon>Eukaryota</taxon>
        <taxon>Fungi</taxon>
        <taxon>Fungi incertae sedis</taxon>
        <taxon>Mucoromycota</taxon>
        <taxon>Mucoromycotina</taxon>
        <taxon>Endogonomycetes</taxon>
        <taxon>Endogonales</taxon>
        <taxon>Endogonales incertae sedis</taxon>
        <taxon>Bifiguratus</taxon>
    </lineage>
</organism>
<evidence type="ECO:0000256" key="12">
    <source>
        <dbReference type="ARBA" id="ARBA00023098"/>
    </source>
</evidence>
<dbReference type="PANTHER" id="PTHR45197">
    <property type="entry name" value="SYNTHASE, PUTATIVE (AFU_ORTHOLOGUE AFUA_7G04190)-RELATED"/>
    <property type="match status" value="1"/>
</dbReference>
<comment type="caution">
    <text evidence="16">The sequence shown here is derived from an EMBL/GenBank/DDBJ whole genome shotgun (WGS) entry which is preliminary data.</text>
</comment>
<evidence type="ECO:0000256" key="13">
    <source>
        <dbReference type="ARBA" id="ARBA00023136"/>
    </source>
</evidence>
<dbReference type="InterPro" id="IPR029063">
    <property type="entry name" value="SAM-dependent_MTases_sf"/>
</dbReference>
<evidence type="ECO:0000256" key="9">
    <source>
        <dbReference type="ARBA" id="ARBA00022692"/>
    </source>
</evidence>
<dbReference type="InterPro" id="IPR052290">
    <property type="entry name" value="Sphingo_C9-MT"/>
</dbReference>
<comment type="subcellular location">
    <subcellularLocation>
        <location evidence="1">Membrane</location>
        <topology evidence="1">Multi-pass membrane protein</topology>
    </subcellularLocation>
</comment>
<dbReference type="AlphaFoldDB" id="A0A261Y389"/>
<evidence type="ECO:0000256" key="15">
    <source>
        <dbReference type="SAM" id="Phobius"/>
    </source>
</evidence>
<evidence type="ECO:0000313" key="16">
    <source>
        <dbReference type="EMBL" id="OZJ05087.1"/>
    </source>
</evidence>
<reference evidence="16 17" key="1">
    <citation type="journal article" date="2017" name="Mycologia">
        <title>Bifiguratus adelaidae, gen. et sp. nov., a new member of Mucoromycotina in endophytic and soil-dwelling habitats.</title>
        <authorList>
            <person name="Torres-Cruz T.J."/>
            <person name="Billingsley Tobias T.L."/>
            <person name="Almatruk M."/>
            <person name="Hesse C."/>
            <person name="Kuske C.R."/>
            <person name="Desiro A."/>
            <person name="Benucci G.M."/>
            <person name="Bonito G."/>
            <person name="Stajich J.E."/>
            <person name="Dunlap C."/>
            <person name="Arnold A.E."/>
            <person name="Porras-Alfaro A."/>
        </authorList>
    </citation>
    <scope>NUCLEOTIDE SEQUENCE [LARGE SCALE GENOMIC DNA]</scope>
    <source>
        <strain evidence="16 17">AZ0501</strain>
    </source>
</reference>
<keyword evidence="10" id="KW-0746">Sphingolipid metabolism</keyword>
<comment type="similarity">
    <text evidence="4">Belongs to the CFA/CMAS family.</text>
</comment>
<gene>
    <name evidence="16" type="ORF">BZG36_01376</name>
</gene>
<dbReference type="CDD" id="cd02440">
    <property type="entry name" value="AdoMet_MTases"/>
    <property type="match status" value="1"/>
</dbReference>
<sequence length="474" mass="55100">MFTEKAGGTWKATTWAAIRNPNMPAEGAGNQTFDNRMLAGAVAGVPLLIIFGTRWSLWWYPVFFVLCALPVLATTLYLYSSIAPRYNNKVALPGRNLESYITINDPELKSRYFERNLIPMETFFEAYFDDKIDLNGDALDVLEVRHDWARFQFTLGQFQFFLTQWIPETLWHSKKQDEDQVRDHYDRGDDFYSWFLGPRMIYTSGIIADKNKRETLEQLQDNKLELVSQKMNFQKGEHHLDIGCGWGTLVAYVSKNYGTDSTGVTLGLNQTEFGNNRIKEYGVDSSQARILCMDYRDIPARPKFNKITCLEMAEHVGVRKFQEFLLQVRDMLEDDGLFFLQIAGLRNTWQYEDFIWGLFMAKYVFPGADASCPLYWVINQLECAGFEVHTVDTIGVHYSATILCWYENWMKNKDQIISKYGKRWFRIWEIFLAWSTIISRQGSATCYQITAHKNLNAFDRAGLITNRTLPRAWN</sequence>
<dbReference type="GO" id="GO:0008168">
    <property type="term" value="F:methyltransferase activity"/>
    <property type="evidence" value="ECO:0007669"/>
    <property type="project" value="UniProtKB-KW"/>
</dbReference>
<keyword evidence="13 15" id="KW-0472">Membrane</keyword>